<keyword evidence="11" id="KW-1185">Reference proteome</keyword>
<feature type="binding site" evidence="6">
    <location>
        <position position="391"/>
    </location>
    <ligand>
        <name>S-adenosyl-L-methionine</name>
        <dbReference type="ChEBI" id="CHEBI:59789"/>
    </ligand>
</feature>
<evidence type="ECO:0000256" key="3">
    <source>
        <dbReference type="ARBA" id="ARBA00022679"/>
    </source>
</evidence>
<protein>
    <submittedName>
        <fullName evidence="10">23S rRNA (Uracil(1939)-C(5))-methyltransferase RlmD</fullName>
    </submittedName>
</protein>
<comment type="caution">
    <text evidence="10">The sequence shown here is derived from an EMBL/GenBank/DDBJ whole genome shotgun (WGS) entry which is preliminary data.</text>
</comment>
<dbReference type="InterPro" id="IPR030391">
    <property type="entry name" value="MeTrfase_TrmA_CS"/>
</dbReference>
<dbReference type="PROSITE" id="PS01231">
    <property type="entry name" value="TRMA_2"/>
    <property type="match status" value="1"/>
</dbReference>
<dbReference type="SUPFAM" id="SSF50249">
    <property type="entry name" value="Nucleic acid-binding proteins"/>
    <property type="match status" value="1"/>
</dbReference>
<feature type="binding site" evidence="6">
    <location>
        <position position="294"/>
    </location>
    <ligand>
        <name>S-adenosyl-L-methionine</name>
        <dbReference type="ChEBI" id="CHEBI:59789"/>
    </ligand>
</feature>
<evidence type="ECO:0000313" key="11">
    <source>
        <dbReference type="Proteomes" id="UP001224392"/>
    </source>
</evidence>
<feature type="region of interest" description="Disordered" evidence="8">
    <location>
        <begin position="1"/>
        <end position="30"/>
    </location>
</feature>
<evidence type="ECO:0000256" key="8">
    <source>
        <dbReference type="SAM" id="MobiDB-lite"/>
    </source>
</evidence>
<dbReference type="PROSITE" id="PS51687">
    <property type="entry name" value="SAM_MT_RNA_M5U"/>
    <property type="match status" value="1"/>
</dbReference>
<evidence type="ECO:0000256" key="1">
    <source>
        <dbReference type="ARBA" id="ARBA00022485"/>
    </source>
</evidence>
<sequence length="466" mass="51080">MRRPRPIPQKPKARQSGRAGSGPRLPSAPVEVPIERLAHDGRGIGYWDGKVTFVEQALPGETHLVRLVEVRSRFQEGISEACVSDPAPERVNPPCPHYQTCGGCQLQHLNLDQQRAHKAQLLRDHLQRAGAGVATGAWEPMLTGSEWGYRSRARLSIRHKGKPFAGFRQKSSRELVKVSECPILHPELNRSLSAIQQVLAGIEPRALGHAELLRDDSASFCLLRQLKPLRPRDRAQLAELGRTSGLQVLLQPGKEGEAGTTVTDPDGNAVAPLLGYRLAGLDAPVSFQFQDFTQINPEINRLMVAQALAWASPAASETWLDLFCGIGNFTLPIASLGCRVIGVELLPYMVERARQNAIAQGLDNCEFVAADLTSATALKRLPAEIDGVLLDPPRAGAREVVENLLKLRPKKLLYVSCDPATFARDAKILLGGGYELIRLSTLDMFPQTMHVESMGYFEYSGLGKPR</sequence>
<reference evidence="10 11" key="1">
    <citation type="submission" date="2023-04" db="EMBL/GenBank/DDBJ databases">
        <title>Marinobulbifer ophiurae gen. nov., sp. Nov., isolate from tissue of brittle star Ophioplocus japonicus.</title>
        <authorList>
            <person name="Kawano K."/>
            <person name="Sawayama S."/>
            <person name="Nakagawa S."/>
        </authorList>
    </citation>
    <scope>NUCLEOTIDE SEQUENCE [LARGE SCALE GENOMIC DNA]</scope>
    <source>
        <strain evidence="10 11">NKW57</strain>
    </source>
</reference>
<evidence type="ECO:0000256" key="6">
    <source>
        <dbReference type="PROSITE-ProRule" id="PRU01024"/>
    </source>
</evidence>
<dbReference type="EMBL" id="BSYJ01000008">
    <property type="protein sequence ID" value="GMG88689.1"/>
    <property type="molecule type" value="Genomic_DNA"/>
</dbReference>
<feature type="compositionally biased region" description="Basic residues" evidence="8">
    <location>
        <begin position="1"/>
        <end position="15"/>
    </location>
</feature>
<dbReference type="InterPro" id="IPR010280">
    <property type="entry name" value="U5_MeTrfase_fam"/>
</dbReference>
<dbReference type="PROSITE" id="PS01230">
    <property type="entry name" value="TRMA_1"/>
    <property type="match status" value="1"/>
</dbReference>
<keyword evidence="3 6" id="KW-0808">Transferase</keyword>
<feature type="active site" evidence="7">
    <location>
        <position position="417"/>
    </location>
</feature>
<accession>A0ABQ6M2W8</accession>
<dbReference type="Pfam" id="PF01938">
    <property type="entry name" value="TRAM"/>
    <property type="match status" value="1"/>
</dbReference>
<dbReference type="InterPro" id="IPR002792">
    <property type="entry name" value="TRAM_dom"/>
</dbReference>
<keyword evidence="5" id="KW-0411">Iron-sulfur</keyword>
<feature type="binding site" evidence="6">
    <location>
        <position position="323"/>
    </location>
    <ligand>
        <name>S-adenosyl-L-methionine</name>
        <dbReference type="ChEBI" id="CHEBI:59789"/>
    </ligand>
</feature>
<dbReference type="PANTHER" id="PTHR11061:SF49">
    <property type="entry name" value="23S RRNA (URACIL(1939)-C(5))-METHYLTRANSFERASE RLMD"/>
    <property type="match status" value="1"/>
</dbReference>
<dbReference type="Gene3D" id="3.40.50.150">
    <property type="entry name" value="Vaccinia Virus protein VP39"/>
    <property type="match status" value="1"/>
</dbReference>
<keyword evidence="2 6" id="KW-0489">Methyltransferase</keyword>
<evidence type="ECO:0000259" key="9">
    <source>
        <dbReference type="PROSITE" id="PS50926"/>
    </source>
</evidence>
<comment type="similarity">
    <text evidence="6">Belongs to the class I-like SAM-binding methyltransferase superfamily. RNA M5U methyltransferase family.</text>
</comment>
<feature type="active site" description="Nucleophile" evidence="6">
    <location>
        <position position="417"/>
    </location>
</feature>
<keyword evidence="4 6" id="KW-0949">S-adenosyl-L-methionine</keyword>
<evidence type="ECO:0000313" key="10">
    <source>
        <dbReference type="EMBL" id="GMG88689.1"/>
    </source>
</evidence>
<dbReference type="RefSeq" id="WP_285765298.1">
    <property type="nucleotide sequence ID" value="NZ_BSYJ01000008.1"/>
</dbReference>
<dbReference type="Proteomes" id="UP001224392">
    <property type="component" value="Unassembled WGS sequence"/>
</dbReference>
<keyword evidence="1" id="KW-0408">Iron</keyword>
<dbReference type="CDD" id="cd02440">
    <property type="entry name" value="AdoMet_MTases"/>
    <property type="match status" value="1"/>
</dbReference>
<dbReference type="InterPro" id="IPR030390">
    <property type="entry name" value="MeTrfase_TrmA_AS"/>
</dbReference>
<dbReference type="InterPro" id="IPR029063">
    <property type="entry name" value="SAM-dependent_MTases_sf"/>
</dbReference>
<gene>
    <name evidence="10" type="primary">rlmD</name>
    <name evidence="10" type="ORF">MNKW57_30100</name>
</gene>
<dbReference type="Gene3D" id="2.40.50.1070">
    <property type="match status" value="1"/>
</dbReference>
<feature type="binding site" evidence="6">
    <location>
        <position position="344"/>
    </location>
    <ligand>
        <name>S-adenosyl-L-methionine</name>
        <dbReference type="ChEBI" id="CHEBI:59789"/>
    </ligand>
</feature>
<dbReference type="InterPro" id="IPR012340">
    <property type="entry name" value="NA-bd_OB-fold"/>
</dbReference>
<evidence type="ECO:0000256" key="2">
    <source>
        <dbReference type="ARBA" id="ARBA00022603"/>
    </source>
</evidence>
<keyword evidence="1" id="KW-0479">Metal-binding</keyword>
<name>A0ABQ6M2W8_9GAMM</name>
<feature type="domain" description="TRAM" evidence="9">
    <location>
        <begin position="23"/>
        <end position="81"/>
    </location>
</feature>
<dbReference type="SUPFAM" id="SSF53335">
    <property type="entry name" value="S-adenosyl-L-methionine-dependent methyltransferases"/>
    <property type="match status" value="1"/>
</dbReference>
<dbReference type="PANTHER" id="PTHR11061">
    <property type="entry name" value="RNA M5U METHYLTRANSFERASE"/>
    <property type="match status" value="1"/>
</dbReference>
<dbReference type="PROSITE" id="PS50926">
    <property type="entry name" value="TRAM"/>
    <property type="match status" value="1"/>
</dbReference>
<organism evidence="10 11">
    <name type="scientific">Biformimicrobium ophioploci</name>
    <dbReference type="NCBI Taxonomy" id="3036711"/>
    <lineage>
        <taxon>Bacteria</taxon>
        <taxon>Pseudomonadati</taxon>
        <taxon>Pseudomonadota</taxon>
        <taxon>Gammaproteobacteria</taxon>
        <taxon>Cellvibrionales</taxon>
        <taxon>Microbulbiferaceae</taxon>
        <taxon>Biformimicrobium</taxon>
    </lineage>
</organism>
<dbReference type="Pfam" id="PF05958">
    <property type="entry name" value="tRNA_U5-meth_tr"/>
    <property type="match status" value="1"/>
</dbReference>
<evidence type="ECO:0000256" key="7">
    <source>
        <dbReference type="PROSITE-ProRule" id="PRU10015"/>
    </source>
</evidence>
<evidence type="ECO:0000256" key="4">
    <source>
        <dbReference type="ARBA" id="ARBA00022691"/>
    </source>
</evidence>
<keyword evidence="1" id="KW-0004">4Fe-4S</keyword>
<proteinExistence type="inferred from homology"/>
<dbReference type="Gene3D" id="2.40.50.140">
    <property type="entry name" value="Nucleic acid-binding proteins"/>
    <property type="match status" value="1"/>
</dbReference>
<dbReference type="NCBIfam" id="TIGR00479">
    <property type="entry name" value="rumA"/>
    <property type="match status" value="1"/>
</dbReference>
<evidence type="ECO:0000256" key="5">
    <source>
        <dbReference type="ARBA" id="ARBA00023014"/>
    </source>
</evidence>